<name>B0XAT3_CULQU</name>
<protein>
    <submittedName>
        <fullName evidence="2 3">Vacuolar ATP synthase subunit S1</fullName>
    </submittedName>
</protein>
<feature type="transmembrane region" description="Helical" evidence="1">
    <location>
        <begin position="30"/>
        <end position="49"/>
    </location>
</feature>
<evidence type="ECO:0000256" key="1">
    <source>
        <dbReference type="SAM" id="Phobius"/>
    </source>
</evidence>
<evidence type="ECO:0000313" key="3">
    <source>
        <dbReference type="EnsemblMetazoa" id="CPIJ016627-PA"/>
    </source>
</evidence>
<proteinExistence type="predicted"/>
<dbReference type="VEuPathDB" id="VectorBase:CQUJHB011551"/>
<reference evidence="3" key="2">
    <citation type="submission" date="2021-02" db="UniProtKB">
        <authorList>
            <consortium name="EnsemblMetazoa"/>
        </authorList>
    </citation>
    <scope>IDENTIFICATION</scope>
    <source>
        <strain evidence="3">JHB</strain>
    </source>
</reference>
<dbReference type="STRING" id="7176.B0XAT3"/>
<dbReference type="EMBL" id="DS232596">
    <property type="protein sequence ID" value="EDS43872.1"/>
    <property type="molecule type" value="Genomic_DNA"/>
</dbReference>
<dbReference type="InParanoid" id="B0XAT3"/>
<keyword evidence="1" id="KW-1133">Transmembrane helix</keyword>
<organism>
    <name type="scientific">Culex quinquefasciatus</name>
    <name type="common">Southern house mosquito</name>
    <name type="synonym">Culex pungens</name>
    <dbReference type="NCBI Taxonomy" id="7176"/>
    <lineage>
        <taxon>Eukaryota</taxon>
        <taxon>Metazoa</taxon>
        <taxon>Ecdysozoa</taxon>
        <taxon>Arthropoda</taxon>
        <taxon>Hexapoda</taxon>
        <taxon>Insecta</taxon>
        <taxon>Pterygota</taxon>
        <taxon>Neoptera</taxon>
        <taxon>Endopterygota</taxon>
        <taxon>Diptera</taxon>
        <taxon>Nematocera</taxon>
        <taxon>Culicoidea</taxon>
        <taxon>Culicidae</taxon>
        <taxon>Culicinae</taxon>
        <taxon>Culicini</taxon>
        <taxon>Culex</taxon>
        <taxon>Culex</taxon>
    </lineage>
</organism>
<evidence type="ECO:0000313" key="2">
    <source>
        <dbReference type="EMBL" id="EDS43872.1"/>
    </source>
</evidence>
<keyword evidence="4" id="KW-1185">Reference proteome</keyword>
<keyword evidence="1" id="KW-0472">Membrane</keyword>
<dbReference type="HOGENOM" id="CLU_1751494_0_0_1"/>
<dbReference type="AlphaFoldDB" id="B0XAT3"/>
<dbReference type="EnsemblMetazoa" id="CPIJ016627-RA">
    <property type="protein sequence ID" value="CPIJ016627-PA"/>
    <property type="gene ID" value="CPIJ016627"/>
</dbReference>
<dbReference type="OrthoDB" id="19852at2759"/>
<dbReference type="VEuPathDB" id="VectorBase:CPIJ016627"/>
<accession>B0XAT3</accession>
<sequence length="149" mass="16201">MKNEIRLTEVQLQPQLQTQCKPDLIKFGNAWNGVGFLVFIFILTGAYGITWSMNIRTTNLFDDLKGRIIGTATLSRSGSDDGQQTSSVELLLQDGFDLGSPLTFGVLLEQMLAAFPSRPSAGLSLLSYDTFASFAASRLNTLFVSSLPG</sequence>
<dbReference type="Proteomes" id="UP000002320">
    <property type="component" value="Unassembled WGS sequence"/>
</dbReference>
<keyword evidence="1" id="KW-0812">Transmembrane</keyword>
<reference evidence="2" key="1">
    <citation type="submission" date="2007-03" db="EMBL/GenBank/DDBJ databases">
        <title>Annotation of Culex pipiens quinquefasciatus.</title>
        <authorList>
            <consortium name="The Broad Institute Genome Sequencing Platform"/>
            <person name="Atkinson P.W."/>
            <person name="Hemingway J."/>
            <person name="Christensen B.M."/>
            <person name="Higgs S."/>
            <person name="Kodira C."/>
            <person name="Hannick L."/>
            <person name="Megy K."/>
            <person name="O'Leary S."/>
            <person name="Pearson M."/>
            <person name="Haas B.J."/>
            <person name="Mauceli E."/>
            <person name="Wortman J.R."/>
            <person name="Lee N.H."/>
            <person name="Guigo R."/>
            <person name="Stanke M."/>
            <person name="Alvarado L."/>
            <person name="Amedeo P."/>
            <person name="Antoine C.H."/>
            <person name="Arensburger P."/>
            <person name="Bidwell S.L."/>
            <person name="Crawford M."/>
            <person name="Camaro F."/>
            <person name="Devon K."/>
            <person name="Engels R."/>
            <person name="Hammond M."/>
            <person name="Howarth C."/>
            <person name="Koehrsen M."/>
            <person name="Lawson D."/>
            <person name="Montgomery P."/>
            <person name="Nene V."/>
            <person name="Nusbaum C."/>
            <person name="Puiu D."/>
            <person name="Romero-Severson J."/>
            <person name="Severson D.W."/>
            <person name="Shumway M."/>
            <person name="Sisk P."/>
            <person name="Stolte C."/>
            <person name="Zeng Q."/>
            <person name="Eisenstadt E."/>
            <person name="Fraser-Liggett C."/>
            <person name="Strausberg R."/>
            <person name="Galagan J."/>
            <person name="Birren B."/>
            <person name="Collins F.H."/>
        </authorList>
    </citation>
    <scope>NUCLEOTIDE SEQUENCE [LARGE SCALE GENOMIC DNA]</scope>
    <source>
        <strain evidence="2">JHB</strain>
    </source>
</reference>
<dbReference type="KEGG" id="cqu:CpipJ_CPIJ016627"/>
<gene>
    <name evidence="3" type="primary">6050095</name>
    <name evidence="2" type="ORF">CpipJ_CPIJ016627</name>
</gene>
<evidence type="ECO:0000313" key="4">
    <source>
        <dbReference type="Proteomes" id="UP000002320"/>
    </source>
</evidence>